<dbReference type="Pfam" id="PF01642">
    <property type="entry name" value="MM_CoA_mutase"/>
    <property type="match status" value="1"/>
</dbReference>
<evidence type="ECO:0000313" key="4">
    <source>
        <dbReference type="EMBL" id="HFJ53961.1"/>
    </source>
</evidence>
<evidence type="ECO:0000313" key="3">
    <source>
        <dbReference type="EMBL" id="HEA86523.1"/>
    </source>
</evidence>
<dbReference type="Gene3D" id="3.20.20.240">
    <property type="entry name" value="Methylmalonyl-CoA mutase"/>
    <property type="match status" value="1"/>
</dbReference>
<dbReference type="InterPro" id="IPR006098">
    <property type="entry name" value="MMCoA_mutase_a_cat"/>
</dbReference>
<dbReference type="EMBL" id="DSLG01000002">
    <property type="protein sequence ID" value="HEA86523.1"/>
    <property type="molecule type" value="Genomic_DNA"/>
</dbReference>
<dbReference type="CDD" id="cd03680">
    <property type="entry name" value="MM_CoA_mutase_ICM_like"/>
    <property type="match status" value="1"/>
</dbReference>
<dbReference type="GO" id="GO:0004494">
    <property type="term" value="F:methylmalonyl-CoA mutase activity"/>
    <property type="evidence" value="ECO:0007669"/>
    <property type="project" value="InterPro"/>
</dbReference>
<feature type="domain" description="Methylmalonyl-CoA mutase alpha/beta chain catalytic" evidence="2">
    <location>
        <begin position="28"/>
        <end position="542"/>
    </location>
</feature>
<proteinExistence type="predicted"/>
<reference evidence="3" key="1">
    <citation type="journal article" date="2020" name="mSystems">
        <title>Genome- and Community-Level Interaction Insights into Carbon Utilization and Element Cycling Functions of Hydrothermarchaeota in Hydrothermal Sediment.</title>
        <authorList>
            <person name="Zhou Z."/>
            <person name="Liu Y."/>
            <person name="Xu W."/>
            <person name="Pan J."/>
            <person name="Luo Z.H."/>
            <person name="Li M."/>
        </authorList>
    </citation>
    <scope>NUCLEOTIDE SEQUENCE [LARGE SCALE GENOMIC DNA]</scope>
    <source>
        <strain evidence="3">SpSt-265</strain>
        <strain evidence="4">SpSt-465</strain>
    </source>
</reference>
<dbReference type="AlphaFoldDB" id="A0A7C1NBH9"/>
<dbReference type="NCBIfam" id="TIGR00641">
    <property type="entry name" value="acid_CoA_mut_N"/>
    <property type="match status" value="1"/>
</dbReference>
<dbReference type="InterPro" id="IPR006099">
    <property type="entry name" value="MeMalonylCoA_mutase_a/b_cat"/>
</dbReference>
<dbReference type="EMBL" id="DSTU01000006">
    <property type="protein sequence ID" value="HFJ53961.1"/>
    <property type="molecule type" value="Genomic_DNA"/>
</dbReference>
<dbReference type="InterPro" id="IPR016176">
    <property type="entry name" value="Cbl-dep_enz_cat"/>
</dbReference>
<organism evidence="3">
    <name type="scientific">candidate division WOR-3 bacterium</name>
    <dbReference type="NCBI Taxonomy" id="2052148"/>
    <lineage>
        <taxon>Bacteria</taxon>
        <taxon>Bacteria division WOR-3</taxon>
    </lineage>
</organism>
<sequence>MSELERIQKERERWEGCVNKGEPERFVTVSGLPVDIIYTPADLPGFDYLRDLGFPGEYPFTRGIRHNMYRGRLWTMRQFSGFGTARDTNARYKFLLAHGETGLSVAFDFPTLYGRDSDDPMARGEVGKCGVAVSSLEDMETLFDGIPLGEVSTSMTINGPAAVLWAFYIVTAEKQGVSSEKLRGTIQNDILKEYIAQKSWLFPPEPSMRIITDIMAFGARHVPKWNTISISGYHIREAGSTAAQELAFTLKDGMTYVEAGIRAGLDVDEFAPRLSFFFNSHLDFFEEIAKFRAARRIWAREMRETFKAKKPESWLLRFHTQTAGCTLTAQQPENNIVRTAFQALAAVLGGTQSLHTNSMDETWALPTEKAVLIALRTQQLIAEETGVINVIDPLGGSYYVEALTNRLEEQAYEYFAKIDALGGMIKAIEHGYPQREIAEAAYRYQKAVDEGRRTVVGVNKYVLEGERLEIPILKIDPRVEQEQCERLRRLRQRRDNAKVRRTLDDLKAACAGKDNVMYPILEAVRAYATLGEICGAMKEVFGTYAEPPMF</sequence>
<evidence type="ECO:0000259" key="2">
    <source>
        <dbReference type="Pfam" id="PF01642"/>
    </source>
</evidence>
<dbReference type="SUPFAM" id="SSF51703">
    <property type="entry name" value="Cobalamin (vitamin B12)-dependent enzymes"/>
    <property type="match status" value="1"/>
</dbReference>
<gene>
    <name evidence="3" type="ORF">ENP94_00750</name>
    <name evidence="4" type="ORF">ENS16_04645</name>
</gene>
<keyword evidence="1" id="KW-0413">Isomerase</keyword>
<dbReference type="PANTHER" id="PTHR48101:SF1">
    <property type="entry name" value="METHYLMALONYL-COA MUTASE, LARGE SUBUNIT"/>
    <property type="match status" value="1"/>
</dbReference>
<protein>
    <submittedName>
        <fullName evidence="3">Methylmalonyl-CoA mutase</fullName>
    </submittedName>
</protein>
<accession>A0A7C1NBH9</accession>
<comment type="caution">
    <text evidence="3">The sequence shown here is derived from an EMBL/GenBank/DDBJ whole genome shotgun (WGS) entry which is preliminary data.</text>
</comment>
<dbReference type="GO" id="GO:0031419">
    <property type="term" value="F:cobalamin binding"/>
    <property type="evidence" value="ECO:0007669"/>
    <property type="project" value="InterPro"/>
</dbReference>
<name>A0A7C1NBH9_UNCW3</name>
<dbReference type="PANTHER" id="PTHR48101">
    <property type="entry name" value="METHYLMALONYL-COA MUTASE, MITOCHONDRIAL-RELATED"/>
    <property type="match status" value="1"/>
</dbReference>
<evidence type="ECO:0000256" key="1">
    <source>
        <dbReference type="ARBA" id="ARBA00023235"/>
    </source>
</evidence>